<evidence type="ECO:0000259" key="1">
    <source>
        <dbReference type="Pfam" id="PF09588"/>
    </source>
</evidence>
<gene>
    <name evidence="2" type="ORF">SPLENDIDRED_34</name>
</gene>
<sequence length="336" mass="38979">MSFWKRLSMRNSKNTTRKIFNGGVKMAKVIASTKDMPREQWLELRKKGIGGSDAAKVLGVSKYGSPLTAYMEKKGKYTPKVTPATEEAAKWGTIMEPVLRDEFRKMINKEREAAGLKPLRVQQRHALFAHDDFDFMRTNLDGVILGHEKGFGILEIKTASEYLREEWEGEDIPNQYYIQVQHNIKVMEADFAYVAALVGGNKFRYYFIDRDDEIIKHIVQMEHNFWNNYFLENIPPTPSHSDAETEMLKILYPRSYDEPVTELPVQFADLVEKIDDYKKQQKVLKELETDAKNKIMFAMKDSGVAFAGPHQISWKENSRGVRPFRIKLNSRKEQKV</sequence>
<dbReference type="PANTHER" id="PTHR46609">
    <property type="entry name" value="EXONUCLEASE, PHAGE-TYPE/RECB, C-TERMINAL DOMAIN-CONTAINING PROTEIN"/>
    <property type="match status" value="1"/>
</dbReference>
<dbReference type="PANTHER" id="PTHR46609:SF6">
    <property type="entry name" value="EXONUCLEASE, PHAGE-TYPE_RECB, C-TERMINAL DOMAIN-CONTAINING PROTEIN-RELATED"/>
    <property type="match status" value="1"/>
</dbReference>
<dbReference type="SUPFAM" id="SSF52980">
    <property type="entry name" value="Restriction endonuclease-like"/>
    <property type="match status" value="1"/>
</dbReference>
<dbReference type="NCBIfam" id="TIGR03033">
    <property type="entry name" value="phage_rel_nuc"/>
    <property type="match status" value="1"/>
</dbReference>
<keyword evidence="3" id="KW-1185">Reference proteome</keyword>
<dbReference type="InterPro" id="IPR011604">
    <property type="entry name" value="PDDEXK-like_dom_sf"/>
</dbReference>
<name>A0A5B9NHN4_9CAUD</name>
<accession>A0A5B9NHN4</accession>
<evidence type="ECO:0000313" key="2">
    <source>
        <dbReference type="EMBL" id="QEG13508.1"/>
    </source>
</evidence>
<proteinExistence type="predicted"/>
<dbReference type="InterPro" id="IPR019080">
    <property type="entry name" value="YqaJ_viral_recombinase"/>
</dbReference>
<feature type="domain" description="YqaJ viral recombinase" evidence="1">
    <location>
        <begin position="40"/>
        <end position="187"/>
    </location>
</feature>
<protein>
    <recommendedName>
        <fullName evidence="1">YqaJ viral recombinase domain-containing protein</fullName>
    </recommendedName>
</protein>
<dbReference type="InterPro" id="IPR011335">
    <property type="entry name" value="Restrct_endonuc-II-like"/>
</dbReference>
<organism evidence="2 3">
    <name type="scientific">Bacillus phage vB_BspS_SplendidRed</name>
    <dbReference type="NCBI Taxonomy" id="2591379"/>
    <lineage>
        <taxon>Viruses</taxon>
        <taxon>Duplodnaviria</taxon>
        <taxon>Heunggongvirae</taxon>
        <taxon>Uroviricota</taxon>
        <taxon>Caudoviricetes</taxon>
        <taxon>Trautnerviridae</taxon>
        <taxon>Polsinellivirinae</taxon>
        <taxon>Splendidredvirus</taxon>
        <taxon>Splendidredvirus splendidred</taxon>
    </lineage>
</organism>
<dbReference type="Proteomes" id="UP000324040">
    <property type="component" value="Segment"/>
</dbReference>
<dbReference type="EMBL" id="MN013088">
    <property type="protein sequence ID" value="QEG13508.1"/>
    <property type="molecule type" value="Genomic_DNA"/>
</dbReference>
<dbReference type="Pfam" id="PF09588">
    <property type="entry name" value="YqaJ"/>
    <property type="match status" value="1"/>
</dbReference>
<dbReference type="Gene3D" id="3.90.320.10">
    <property type="match status" value="1"/>
</dbReference>
<dbReference type="InterPro" id="IPR051703">
    <property type="entry name" value="NF-kappa-B_Signaling_Reg"/>
</dbReference>
<reference evidence="2 3" key="1">
    <citation type="submission" date="2019-06" db="EMBL/GenBank/DDBJ databases">
        <authorList>
            <person name="Handoko Y.A."/>
            <person name="Wardani A.K."/>
            <person name="Sutrisno A.A."/>
            <person name="Widjanarko S.B."/>
            <person name="Sharma R."/>
            <person name="Grose J.H."/>
        </authorList>
    </citation>
    <scope>NUCLEOTIDE SEQUENCE [LARGE SCALE GENOMIC DNA]</scope>
</reference>
<dbReference type="InterPro" id="IPR017482">
    <property type="entry name" value="Lambda-type_endonuclease"/>
</dbReference>
<evidence type="ECO:0000313" key="3">
    <source>
        <dbReference type="Proteomes" id="UP000324040"/>
    </source>
</evidence>